<accession>A0A0P9DKI3</accession>
<name>A0A0P9DKI3_9CHLR</name>
<evidence type="ECO:0000313" key="1">
    <source>
        <dbReference type="EMBL" id="KPV50361.1"/>
    </source>
</evidence>
<dbReference type="AlphaFoldDB" id="A0A0P9DKI3"/>
<dbReference type="Proteomes" id="UP000050509">
    <property type="component" value="Unassembled WGS sequence"/>
</dbReference>
<organism evidence="1 2">
    <name type="scientific">Kouleothrix aurantiaca</name>
    <dbReference type="NCBI Taxonomy" id="186479"/>
    <lineage>
        <taxon>Bacteria</taxon>
        <taxon>Bacillati</taxon>
        <taxon>Chloroflexota</taxon>
        <taxon>Chloroflexia</taxon>
        <taxon>Chloroflexales</taxon>
        <taxon>Roseiflexineae</taxon>
        <taxon>Roseiflexaceae</taxon>
        <taxon>Kouleothrix</taxon>
    </lineage>
</organism>
<gene>
    <name evidence="1" type="ORF">SE17_27400</name>
</gene>
<dbReference type="EMBL" id="LJCR01001438">
    <property type="protein sequence ID" value="KPV50361.1"/>
    <property type="molecule type" value="Genomic_DNA"/>
</dbReference>
<keyword evidence="2" id="KW-1185">Reference proteome</keyword>
<evidence type="ECO:0000313" key="2">
    <source>
        <dbReference type="Proteomes" id="UP000050509"/>
    </source>
</evidence>
<comment type="caution">
    <text evidence="1">The sequence shown here is derived from an EMBL/GenBank/DDBJ whole genome shotgun (WGS) entry which is preliminary data.</text>
</comment>
<protein>
    <submittedName>
        <fullName evidence="1">Uncharacterized protein</fullName>
    </submittedName>
</protein>
<feature type="non-terminal residue" evidence="1">
    <location>
        <position position="168"/>
    </location>
</feature>
<sequence>MIETITEQIAALPAALRAICQHIYRIDVMTGRAVVPPSMENWVAQQFGDAALVREQTIVKITNRLTLESALFNPVRARRPNAGGGDDAAIERWIALELAAHDMFADPERATTADVFGRIRGRSCITASNVAKYDGWHGLIIFDDPHPLHPGAAEIADFLDVAGRWFAA</sequence>
<reference evidence="1 2" key="1">
    <citation type="submission" date="2015-09" db="EMBL/GenBank/DDBJ databases">
        <title>Draft genome sequence of Kouleothrix aurantiaca JCM 19913.</title>
        <authorList>
            <person name="Hemp J."/>
        </authorList>
    </citation>
    <scope>NUCLEOTIDE SEQUENCE [LARGE SCALE GENOMIC DNA]</scope>
    <source>
        <strain evidence="1 2">COM-B</strain>
    </source>
</reference>
<proteinExistence type="predicted"/>